<proteinExistence type="predicted"/>
<dbReference type="Proteomes" id="UP001500280">
    <property type="component" value="Unassembled WGS sequence"/>
</dbReference>
<gene>
    <name evidence="1" type="ORF">GCM10009745_32470</name>
</gene>
<organism evidence="1 2">
    <name type="scientific">Kribbella yunnanensis</name>
    <dbReference type="NCBI Taxonomy" id="190194"/>
    <lineage>
        <taxon>Bacteria</taxon>
        <taxon>Bacillati</taxon>
        <taxon>Actinomycetota</taxon>
        <taxon>Actinomycetes</taxon>
        <taxon>Propionibacteriales</taxon>
        <taxon>Kribbellaceae</taxon>
        <taxon>Kribbella</taxon>
    </lineage>
</organism>
<protein>
    <submittedName>
        <fullName evidence="1">Uncharacterized protein</fullName>
    </submittedName>
</protein>
<dbReference type="EMBL" id="BAAANF010000010">
    <property type="protein sequence ID" value="GAA1685480.1"/>
    <property type="molecule type" value="Genomic_DNA"/>
</dbReference>
<keyword evidence="2" id="KW-1185">Reference proteome</keyword>
<dbReference type="RefSeq" id="WP_344151696.1">
    <property type="nucleotide sequence ID" value="NZ_BAAANF010000010.1"/>
</dbReference>
<comment type="caution">
    <text evidence="1">The sequence shown here is derived from an EMBL/GenBank/DDBJ whole genome shotgun (WGS) entry which is preliminary data.</text>
</comment>
<name>A0ABN2HC95_9ACTN</name>
<evidence type="ECO:0000313" key="1">
    <source>
        <dbReference type="EMBL" id="GAA1685480.1"/>
    </source>
</evidence>
<reference evidence="1 2" key="1">
    <citation type="journal article" date="2019" name="Int. J. Syst. Evol. Microbiol.">
        <title>The Global Catalogue of Microorganisms (GCM) 10K type strain sequencing project: providing services to taxonomists for standard genome sequencing and annotation.</title>
        <authorList>
            <consortium name="The Broad Institute Genomics Platform"/>
            <consortium name="The Broad Institute Genome Sequencing Center for Infectious Disease"/>
            <person name="Wu L."/>
            <person name="Ma J."/>
        </authorList>
    </citation>
    <scope>NUCLEOTIDE SEQUENCE [LARGE SCALE GENOMIC DNA]</scope>
    <source>
        <strain evidence="1 2">JCM 14307</strain>
    </source>
</reference>
<evidence type="ECO:0000313" key="2">
    <source>
        <dbReference type="Proteomes" id="UP001500280"/>
    </source>
</evidence>
<sequence>MPTDAGQMLKLPLSDYWKDKSYKPTDPEIIALVADWPLPDDSLARMLFRTLKFDRTGDR</sequence>
<accession>A0ABN2HC95</accession>